<accession>L9X5I3</accession>
<gene>
    <name evidence="2" type="ORF">C493_10258</name>
</gene>
<proteinExistence type="predicted"/>
<keyword evidence="3" id="KW-1185">Reference proteome</keyword>
<protein>
    <submittedName>
        <fullName evidence="2">Cell surface glycoprotein</fullName>
    </submittedName>
</protein>
<comment type="caution">
    <text evidence="2">The sequence shown here is derived from an EMBL/GenBank/DDBJ whole genome shotgun (WGS) entry which is preliminary data.</text>
</comment>
<evidence type="ECO:0000313" key="2">
    <source>
        <dbReference type="EMBL" id="ELY55853.1"/>
    </source>
</evidence>
<evidence type="ECO:0000313" key="3">
    <source>
        <dbReference type="Proteomes" id="UP000011602"/>
    </source>
</evidence>
<name>L9X5I3_9EURY</name>
<evidence type="ECO:0000256" key="1">
    <source>
        <dbReference type="SAM" id="MobiDB-lite"/>
    </source>
</evidence>
<dbReference type="Proteomes" id="UP000011602">
    <property type="component" value="Unassembled WGS sequence"/>
</dbReference>
<organism evidence="2 3">
    <name type="scientific">Natronolimnohabitans innermongolicus JCM 12255</name>
    <dbReference type="NCBI Taxonomy" id="1227499"/>
    <lineage>
        <taxon>Archaea</taxon>
        <taxon>Methanobacteriati</taxon>
        <taxon>Methanobacteriota</taxon>
        <taxon>Stenosarchaea group</taxon>
        <taxon>Halobacteria</taxon>
        <taxon>Halobacteriales</taxon>
        <taxon>Natrialbaceae</taxon>
        <taxon>Natronolimnohabitans</taxon>
    </lineage>
</organism>
<dbReference type="eggNOG" id="arCOG09394">
    <property type="taxonomic scope" value="Archaea"/>
</dbReference>
<feature type="compositionally biased region" description="Basic and acidic residues" evidence="1">
    <location>
        <begin position="31"/>
        <end position="46"/>
    </location>
</feature>
<dbReference type="EMBL" id="AOHZ01000047">
    <property type="protein sequence ID" value="ELY55853.1"/>
    <property type="molecule type" value="Genomic_DNA"/>
</dbReference>
<reference evidence="2 3" key="1">
    <citation type="journal article" date="2014" name="PLoS Genet.">
        <title>Phylogenetically driven sequencing of extremely halophilic archaea reveals strategies for static and dynamic osmo-response.</title>
        <authorList>
            <person name="Becker E.A."/>
            <person name="Seitzer P.M."/>
            <person name="Tritt A."/>
            <person name="Larsen D."/>
            <person name="Krusor M."/>
            <person name="Yao A.I."/>
            <person name="Wu D."/>
            <person name="Madern D."/>
            <person name="Eisen J.A."/>
            <person name="Darling A.E."/>
            <person name="Facciotti M.T."/>
        </authorList>
    </citation>
    <scope>NUCLEOTIDE SEQUENCE [LARGE SCALE GENOMIC DNA]</scope>
    <source>
        <strain evidence="2 3">JCM 12255</strain>
    </source>
</reference>
<dbReference type="AlphaFoldDB" id="L9X5I3"/>
<feature type="region of interest" description="Disordered" evidence="1">
    <location>
        <begin position="1"/>
        <end position="46"/>
    </location>
</feature>
<sequence>MYAALAGGSTDGNEAATKGNETADDGSDASNGRDDSGTDIEYRNADELSSLKSIRNDTDRHGAVTHSFSGSGDTVTETAELDAGVMIAIFDHEGDGDLRVERIDSDGRISGGIITSGIQPDRGAVAVPTGGGEYGLEVTTDGEWSVELVQPEPSVVDHSPAEASGEGFDVLGPVGIEGETTIQVAGEVRPDGDNFRNIQVLDQDATAIADTEPVTQGHGDFDHEVTINQTGDPVDGTVWISVEVDGEWSIEIE</sequence>